<evidence type="ECO:0000313" key="2">
    <source>
        <dbReference type="EMBL" id="KGJ87035.1"/>
    </source>
</evidence>
<dbReference type="PATRIC" id="fig|28229.4.peg.3925"/>
<gene>
    <name evidence="2" type="ORF">ND2E_0442</name>
</gene>
<dbReference type="EMBL" id="JQED01000055">
    <property type="protein sequence ID" value="KGJ87035.1"/>
    <property type="molecule type" value="Genomic_DNA"/>
</dbReference>
<feature type="chain" id="PRO_5001956934" description="DUF3016 domain-containing protein" evidence="1">
    <location>
        <begin position="24"/>
        <end position="167"/>
    </location>
</feature>
<sequence length="167" mass="19150" precursor="true">MKQSILMVTLLTASFLLAPNAFAATSEVTWTDYKSYRDIDSGNDGRKQFRERIFKDFEKHFAKLAAALPAEQTLKIDVTDVDLAGDTHHGGVNRTRIIKEIYSPRMNFSYQVLDANGKVIKSDEVVLKDMSFMSGSNLKYRNKSLGYEKKMLDDWFQETFKEMIVSK</sequence>
<dbReference type="Pfam" id="PF11454">
    <property type="entry name" value="DUF3016"/>
    <property type="match status" value="1"/>
</dbReference>
<evidence type="ECO:0000256" key="1">
    <source>
        <dbReference type="SAM" id="SignalP"/>
    </source>
</evidence>
<proteinExistence type="predicted"/>
<feature type="signal peptide" evidence="1">
    <location>
        <begin position="1"/>
        <end position="23"/>
    </location>
</feature>
<keyword evidence="1" id="KW-0732">Signal</keyword>
<dbReference type="AlphaFoldDB" id="A0A099K9T9"/>
<name>A0A099K9T9_COLPS</name>
<dbReference type="OrthoDB" id="195620at2"/>
<dbReference type="Proteomes" id="UP000029843">
    <property type="component" value="Unassembled WGS sequence"/>
</dbReference>
<reference evidence="2 3" key="1">
    <citation type="submission" date="2014-08" db="EMBL/GenBank/DDBJ databases">
        <title>Genomic and Phenotypic Diversity of Colwellia psychrerythraea strains from Disparate Marine Basins.</title>
        <authorList>
            <person name="Techtmann S.M."/>
            <person name="Stelling S.C."/>
            <person name="Utturkar S.M."/>
            <person name="Alshibli N."/>
            <person name="Harris A."/>
            <person name="Brown S.D."/>
            <person name="Hazen T.C."/>
        </authorList>
    </citation>
    <scope>NUCLEOTIDE SEQUENCE [LARGE SCALE GENOMIC DNA]</scope>
    <source>
        <strain evidence="2 3">ND2E</strain>
    </source>
</reference>
<organism evidence="2 3">
    <name type="scientific">Colwellia psychrerythraea</name>
    <name type="common">Vibrio psychroerythus</name>
    <dbReference type="NCBI Taxonomy" id="28229"/>
    <lineage>
        <taxon>Bacteria</taxon>
        <taxon>Pseudomonadati</taxon>
        <taxon>Pseudomonadota</taxon>
        <taxon>Gammaproteobacteria</taxon>
        <taxon>Alteromonadales</taxon>
        <taxon>Colwelliaceae</taxon>
        <taxon>Colwellia</taxon>
    </lineage>
</organism>
<comment type="caution">
    <text evidence="2">The sequence shown here is derived from an EMBL/GenBank/DDBJ whole genome shotgun (WGS) entry which is preliminary data.</text>
</comment>
<evidence type="ECO:0008006" key="4">
    <source>
        <dbReference type="Google" id="ProtNLM"/>
    </source>
</evidence>
<dbReference type="InterPro" id="IPR021557">
    <property type="entry name" value="DUF3016"/>
</dbReference>
<dbReference type="RefSeq" id="WP_033095497.1">
    <property type="nucleotide sequence ID" value="NZ_JQED01000055.1"/>
</dbReference>
<accession>A0A099K9T9</accession>
<evidence type="ECO:0000313" key="3">
    <source>
        <dbReference type="Proteomes" id="UP000029843"/>
    </source>
</evidence>
<protein>
    <recommendedName>
        <fullName evidence="4">DUF3016 domain-containing protein</fullName>
    </recommendedName>
</protein>